<keyword evidence="1 4" id="KW-0547">Nucleotide-binding</keyword>
<dbReference type="Gene3D" id="3.40.50.300">
    <property type="entry name" value="P-loop containing nucleotide triphosphate hydrolases"/>
    <property type="match status" value="1"/>
</dbReference>
<dbReference type="OrthoDB" id="9784461at2"/>
<dbReference type="Pfam" id="PF03668">
    <property type="entry name" value="RapZ-like_N"/>
    <property type="match status" value="1"/>
</dbReference>
<dbReference type="SUPFAM" id="SSF52540">
    <property type="entry name" value="P-loop containing nucleoside triphosphate hydrolases"/>
    <property type="match status" value="1"/>
</dbReference>
<dbReference type="InterPro" id="IPR005337">
    <property type="entry name" value="RapZ-like"/>
</dbReference>
<evidence type="ECO:0000256" key="1">
    <source>
        <dbReference type="ARBA" id="ARBA00022741"/>
    </source>
</evidence>
<evidence type="ECO:0000259" key="5">
    <source>
        <dbReference type="Pfam" id="PF03668"/>
    </source>
</evidence>
<keyword evidence="8" id="KW-1185">Reference proteome</keyword>
<evidence type="ECO:0000256" key="3">
    <source>
        <dbReference type="ARBA" id="ARBA00023134"/>
    </source>
</evidence>
<dbReference type="AlphaFoldDB" id="Q0EWV6"/>
<dbReference type="GO" id="GO:0005524">
    <property type="term" value="F:ATP binding"/>
    <property type="evidence" value="ECO:0007669"/>
    <property type="project" value="UniProtKB-UniRule"/>
</dbReference>
<evidence type="ECO:0000313" key="8">
    <source>
        <dbReference type="Proteomes" id="UP000005297"/>
    </source>
</evidence>
<feature type="binding site" evidence="4">
    <location>
        <begin position="54"/>
        <end position="57"/>
    </location>
    <ligand>
        <name>GTP</name>
        <dbReference type="ChEBI" id="CHEBI:37565"/>
    </ligand>
</feature>
<protein>
    <submittedName>
        <fullName evidence="7">Uncharacterized protein</fullName>
    </submittedName>
</protein>
<dbReference type="InParanoid" id="Q0EWV6"/>
<dbReference type="InterPro" id="IPR053930">
    <property type="entry name" value="RapZ-like_N"/>
</dbReference>
<dbReference type="NCBIfam" id="NF003828">
    <property type="entry name" value="PRK05416.1"/>
    <property type="match status" value="1"/>
</dbReference>
<keyword evidence="2 4" id="KW-0067">ATP-binding</keyword>
<dbReference type="HOGENOM" id="CLU_059558_0_0_0"/>
<organism evidence="7 8">
    <name type="scientific">Mariprofundus ferrooxydans PV-1</name>
    <dbReference type="NCBI Taxonomy" id="314345"/>
    <lineage>
        <taxon>Bacteria</taxon>
        <taxon>Pseudomonadati</taxon>
        <taxon>Pseudomonadota</taxon>
        <taxon>Candidatius Mariprofundia</taxon>
        <taxon>Mariprofundales</taxon>
        <taxon>Mariprofundaceae</taxon>
        <taxon>Mariprofundus</taxon>
    </lineage>
</organism>
<evidence type="ECO:0000259" key="6">
    <source>
        <dbReference type="Pfam" id="PF22740"/>
    </source>
</evidence>
<proteinExistence type="inferred from homology"/>
<dbReference type="PANTHER" id="PTHR30448:SF0">
    <property type="entry name" value="RNASE ADAPTER PROTEIN RAPZ"/>
    <property type="match status" value="1"/>
</dbReference>
<feature type="domain" description="RapZ-like N-terminal" evidence="5">
    <location>
        <begin position="1"/>
        <end position="145"/>
    </location>
</feature>
<feature type="binding site" evidence="4">
    <location>
        <begin position="6"/>
        <end position="13"/>
    </location>
    <ligand>
        <name>ATP</name>
        <dbReference type="ChEBI" id="CHEBI:30616"/>
    </ligand>
</feature>
<dbReference type="PIRSF" id="PIRSF005052">
    <property type="entry name" value="P-loopkin"/>
    <property type="match status" value="1"/>
</dbReference>
<evidence type="ECO:0000256" key="4">
    <source>
        <dbReference type="HAMAP-Rule" id="MF_00636"/>
    </source>
</evidence>
<dbReference type="EMBL" id="AATS01000017">
    <property type="protein sequence ID" value="EAU53801.1"/>
    <property type="molecule type" value="Genomic_DNA"/>
</dbReference>
<evidence type="ECO:0000313" key="7">
    <source>
        <dbReference type="EMBL" id="EAU53801.1"/>
    </source>
</evidence>
<comment type="caution">
    <text evidence="7">The sequence shown here is derived from an EMBL/GenBank/DDBJ whole genome shotgun (WGS) entry which is preliminary data.</text>
</comment>
<dbReference type="InterPro" id="IPR053931">
    <property type="entry name" value="RapZ_C"/>
</dbReference>
<dbReference type="STRING" id="314344.AL013_07380"/>
<dbReference type="Pfam" id="PF22740">
    <property type="entry name" value="PapZ_C"/>
    <property type="match status" value="1"/>
</dbReference>
<dbReference type="PANTHER" id="PTHR30448">
    <property type="entry name" value="RNASE ADAPTER PROTEIN RAPZ"/>
    <property type="match status" value="1"/>
</dbReference>
<name>Q0EWV6_9PROT</name>
<sequence>MILISGLSGAGKSTVLHALEDSGFFCTDNLPVELLRDWSISMQLRKQPAAVCLDTRSGMNSRSLREAVAAVLVSDDWKLLFVEAEDQVLQRRFSTVRRRHPFAPNEDLMEAIDQERDSLMPVREMANLILDSSHLTPYELAEKVDLFWRQPESNTTQMSCTVMSFSYKYGLPPHADVVFDMRFLPNPHYQPELRPKTGCDEEVAAFLQSYPDVNEAELRIQHWLKLVWPLMQRERKQYFTLALGCSGGRHRSVYMAERVALWIQRQGWLVPTIQHRELGVVYRWEADEKQMETP</sequence>
<dbReference type="HAMAP" id="MF_00636">
    <property type="entry name" value="RapZ_like"/>
    <property type="match status" value="1"/>
</dbReference>
<dbReference type="FunCoup" id="Q0EWV6">
    <property type="interactions" value="171"/>
</dbReference>
<dbReference type="GO" id="GO:0005525">
    <property type="term" value="F:GTP binding"/>
    <property type="evidence" value="ECO:0007669"/>
    <property type="project" value="UniProtKB-UniRule"/>
</dbReference>
<reference evidence="7 8" key="1">
    <citation type="submission" date="2006-09" db="EMBL/GenBank/DDBJ databases">
        <authorList>
            <person name="Emerson D."/>
            <person name="Ferriera S."/>
            <person name="Johnson J."/>
            <person name="Kravitz S."/>
            <person name="Halpern A."/>
            <person name="Remington K."/>
            <person name="Beeson K."/>
            <person name="Tran B."/>
            <person name="Rogers Y.-H."/>
            <person name="Friedman R."/>
            <person name="Venter J.C."/>
        </authorList>
    </citation>
    <scope>NUCLEOTIDE SEQUENCE [LARGE SCALE GENOMIC DNA]</scope>
    <source>
        <strain evidence="7 8">PV-1</strain>
    </source>
</reference>
<dbReference type="Proteomes" id="UP000005297">
    <property type="component" value="Unassembled WGS sequence"/>
</dbReference>
<evidence type="ECO:0000256" key="2">
    <source>
        <dbReference type="ARBA" id="ARBA00022840"/>
    </source>
</evidence>
<dbReference type="eggNOG" id="COG1660">
    <property type="taxonomic scope" value="Bacteria"/>
</dbReference>
<feature type="domain" description="RapZ C-terminal" evidence="6">
    <location>
        <begin position="159"/>
        <end position="278"/>
    </location>
</feature>
<dbReference type="InterPro" id="IPR027417">
    <property type="entry name" value="P-loop_NTPase"/>
</dbReference>
<dbReference type="RefSeq" id="WP_009849564.1">
    <property type="nucleotide sequence ID" value="NZ_DS022294.1"/>
</dbReference>
<accession>Q0EWV6</accession>
<gene>
    <name evidence="7" type="ORF">SPV1_10224</name>
</gene>
<keyword evidence="3 4" id="KW-0342">GTP-binding</keyword>